<evidence type="ECO:0000313" key="4">
    <source>
        <dbReference type="Proteomes" id="UP001596074"/>
    </source>
</evidence>
<feature type="compositionally biased region" description="Polar residues" evidence="1">
    <location>
        <begin position="179"/>
        <end position="188"/>
    </location>
</feature>
<evidence type="ECO:0000313" key="3">
    <source>
        <dbReference type="EMBL" id="MFC5753128.1"/>
    </source>
</evidence>
<protein>
    <submittedName>
        <fullName evidence="3">TlpA family protein disulfide reductase</fullName>
    </submittedName>
</protein>
<keyword evidence="4" id="KW-1185">Reference proteome</keyword>
<comment type="caution">
    <text evidence="3">The sequence shown here is derived from an EMBL/GenBank/DDBJ whole genome shotgun (WGS) entry which is preliminary data.</text>
</comment>
<dbReference type="InterPro" id="IPR013740">
    <property type="entry name" value="Redoxin"/>
</dbReference>
<dbReference type="Proteomes" id="UP001596074">
    <property type="component" value="Unassembled WGS sequence"/>
</dbReference>
<dbReference type="RefSeq" id="WP_378289828.1">
    <property type="nucleotide sequence ID" value="NZ_JBHSON010000104.1"/>
</dbReference>
<name>A0ABW1AF19_9ACTN</name>
<dbReference type="Pfam" id="PF08534">
    <property type="entry name" value="Redoxin"/>
    <property type="match status" value="1"/>
</dbReference>
<dbReference type="InterPro" id="IPR013766">
    <property type="entry name" value="Thioredoxin_domain"/>
</dbReference>
<dbReference type="PROSITE" id="PS51352">
    <property type="entry name" value="THIOREDOXIN_2"/>
    <property type="match status" value="1"/>
</dbReference>
<dbReference type="Gene3D" id="3.40.30.10">
    <property type="entry name" value="Glutaredoxin"/>
    <property type="match status" value="1"/>
</dbReference>
<evidence type="ECO:0000259" key="2">
    <source>
        <dbReference type="PROSITE" id="PS51352"/>
    </source>
</evidence>
<accession>A0ABW1AF19</accession>
<proteinExistence type="predicted"/>
<dbReference type="InterPro" id="IPR036249">
    <property type="entry name" value="Thioredoxin-like_sf"/>
</dbReference>
<gene>
    <name evidence="3" type="ORF">ACFPZN_46580</name>
</gene>
<dbReference type="EMBL" id="JBHSON010000104">
    <property type="protein sequence ID" value="MFC5753128.1"/>
    <property type="molecule type" value="Genomic_DNA"/>
</dbReference>
<reference evidence="4" key="1">
    <citation type="journal article" date="2019" name="Int. J. Syst. Evol. Microbiol.">
        <title>The Global Catalogue of Microorganisms (GCM) 10K type strain sequencing project: providing services to taxonomists for standard genome sequencing and annotation.</title>
        <authorList>
            <consortium name="The Broad Institute Genomics Platform"/>
            <consortium name="The Broad Institute Genome Sequencing Center for Infectious Disease"/>
            <person name="Wu L."/>
            <person name="Ma J."/>
        </authorList>
    </citation>
    <scope>NUCLEOTIDE SEQUENCE [LARGE SCALE GENOMIC DNA]</scope>
    <source>
        <strain evidence="4">KCTC 42087</strain>
    </source>
</reference>
<evidence type="ECO:0000256" key="1">
    <source>
        <dbReference type="SAM" id="MobiDB-lite"/>
    </source>
</evidence>
<dbReference type="SUPFAM" id="SSF52833">
    <property type="entry name" value="Thioredoxin-like"/>
    <property type="match status" value="1"/>
</dbReference>
<feature type="region of interest" description="Disordered" evidence="1">
    <location>
        <begin position="168"/>
        <end position="188"/>
    </location>
</feature>
<sequence length="188" mass="19349">MTSVAAALAFLALAVCLLDLVLTLGVIRRLRRHTELISNLSSGGRRPYAILAEGKAAGPFETVATTGEPVSRDGLSGRTLVGAFTPNCSACDERLPAFTDLAKTFPGGRRQVIAVVVGPEDAAATYRARLEQVARVVIEPPLTGEIGTALGLESFPAFAVLDESGTVVSSGLEPDRSTGAASPATSGV</sequence>
<organism evidence="3 4">
    <name type="scientific">Actinomadura rugatobispora</name>
    <dbReference type="NCBI Taxonomy" id="1994"/>
    <lineage>
        <taxon>Bacteria</taxon>
        <taxon>Bacillati</taxon>
        <taxon>Actinomycetota</taxon>
        <taxon>Actinomycetes</taxon>
        <taxon>Streptosporangiales</taxon>
        <taxon>Thermomonosporaceae</taxon>
        <taxon>Actinomadura</taxon>
    </lineage>
</organism>
<feature type="domain" description="Thioredoxin" evidence="2">
    <location>
        <begin position="51"/>
        <end position="188"/>
    </location>
</feature>